<dbReference type="Gene3D" id="3.40.630.40">
    <property type="entry name" value="Zn-dependent exopeptidases"/>
    <property type="match status" value="1"/>
</dbReference>
<evidence type="ECO:0000256" key="1">
    <source>
        <dbReference type="ARBA" id="ARBA00001561"/>
    </source>
</evidence>
<keyword evidence="3" id="KW-0378">Hydrolase</keyword>
<evidence type="ECO:0000259" key="6">
    <source>
        <dbReference type="Pfam" id="PF01520"/>
    </source>
</evidence>
<dbReference type="GO" id="GO:0030288">
    <property type="term" value="C:outer membrane-bounded periplasmic space"/>
    <property type="evidence" value="ECO:0007669"/>
    <property type="project" value="TreeGrafter"/>
</dbReference>
<accession>A0A139LU03</accession>
<comment type="caution">
    <text evidence="7">The sequence shown here is derived from an EMBL/GenBank/DDBJ whole genome shotgun (WGS) entry which is preliminary data.</text>
</comment>
<organism evidence="7">
    <name type="scientific">Bacteroides intestinalis</name>
    <dbReference type="NCBI Taxonomy" id="329854"/>
    <lineage>
        <taxon>Bacteria</taxon>
        <taxon>Pseudomonadati</taxon>
        <taxon>Bacteroidota</taxon>
        <taxon>Bacteroidia</taxon>
        <taxon>Bacteroidales</taxon>
        <taxon>Bacteroidaceae</taxon>
        <taxon>Bacteroides</taxon>
    </lineage>
</organism>
<dbReference type="InterPro" id="IPR002508">
    <property type="entry name" value="MurNAc-LAA_cat"/>
</dbReference>
<dbReference type="Proteomes" id="UP000070319">
    <property type="component" value="Unassembled WGS sequence"/>
</dbReference>
<evidence type="ECO:0000256" key="4">
    <source>
        <dbReference type="SAM" id="MobiDB-lite"/>
    </source>
</evidence>
<sequence length="358" mass="40319">MNKWKMKQLFCFLILLFCMSFSYEALAQEERATPKSGEGISGFLQRNGRTGKAYYQEFLELNKKQLRGKEELRLGVKYLLPPLKKGSGNTAASSNSSASNSSASNSSARSGNKTIREPLFGKSLAEVKVTGNRLKGACFYVVSGHGGPDPGAIGRIGSVELHEDEYAYDVALRLARNLMEEGAKVYIIIQDAKDGIRDDQYLNNSKRETCMGAPIPLNQVARLRQRCEKINALYQKDRKSYTYCRSIFLHVDSRSKSHQTDVFFYHAPKSVNGKRLAITMKNTFESKYDRHQPNRGFSGTVSPRNLYVLANSSPAGVFVELGNIQNTFDQRRFVMSSNRQALAKWMMEGFITDYKKSK</sequence>
<evidence type="ECO:0000313" key="8">
    <source>
        <dbReference type="Proteomes" id="UP000070319"/>
    </source>
</evidence>
<evidence type="ECO:0000313" key="7">
    <source>
        <dbReference type="EMBL" id="KXT54925.1"/>
    </source>
</evidence>
<dbReference type="GO" id="GO:0009253">
    <property type="term" value="P:peptidoglycan catabolic process"/>
    <property type="evidence" value="ECO:0007669"/>
    <property type="project" value="InterPro"/>
</dbReference>
<dbReference type="AlphaFoldDB" id="A0A139LU03"/>
<feature type="region of interest" description="Disordered" evidence="4">
    <location>
        <begin position="86"/>
        <end position="113"/>
    </location>
</feature>
<dbReference type="GO" id="GO:0008745">
    <property type="term" value="F:N-acetylmuramoyl-L-alanine amidase activity"/>
    <property type="evidence" value="ECO:0007669"/>
    <property type="project" value="UniProtKB-EC"/>
</dbReference>
<keyword evidence="5" id="KW-0732">Signal</keyword>
<reference evidence="7 8" key="1">
    <citation type="submission" date="2016-02" db="EMBL/GenBank/DDBJ databases">
        <authorList>
            <person name="Wen L."/>
            <person name="He K."/>
            <person name="Yang H."/>
        </authorList>
    </citation>
    <scope>NUCLEOTIDE SEQUENCE [LARGE SCALE GENOMIC DNA]</scope>
    <source>
        <strain evidence="7 8">KLE1704</strain>
    </source>
</reference>
<feature type="signal peptide" evidence="5">
    <location>
        <begin position="1"/>
        <end position="27"/>
    </location>
</feature>
<gene>
    <name evidence="7" type="ORF">HMPREF2531_00406</name>
</gene>
<feature type="compositionally biased region" description="Low complexity" evidence="4">
    <location>
        <begin position="86"/>
        <end position="112"/>
    </location>
</feature>
<dbReference type="EMBL" id="LTDF01000034">
    <property type="protein sequence ID" value="KXT54925.1"/>
    <property type="molecule type" value="Genomic_DNA"/>
</dbReference>
<dbReference type="SUPFAM" id="SSF53187">
    <property type="entry name" value="Zn-dependent exopeptidases"/>
    <property type="match status" value="1"/>
</dbReference>
<dbReference type="PANTHER" id="PTHR30404">
    <property type="entry name" value="N-ACETYLMURAMOYL-L-ALANINE AMIDASE"/>
    <property type="match status" value="1"/>
</dbReference>
<comment type="catalytic activity">
    <reaction evidence="1">
        <text>Hydrolyzes the link between N-acetylmuramoyl residues and L-amino acid residues in certain cell-wall glycopeptides.</text>
        <dbReference type="EC" id="3.5.1.28"/>
    </reaction>
</comment>
<dbReference type="PANTHER" id="PTHR30404:SF0">
    <property type="entry name" value="N-ACETYLMURAMOYL-L-ALANINE AMIDASE AMIC"/>
    <property type="match status" value="1"/>
</dbReference>
<feature type="chain" id="PRO_5007487604" description="N-acetylmuramoyl-L-alanine amidase" evidence="5">
    <location>
        <begin position="28"/>
        <end position="358"/>
    </location>
</feature>
<dbReference type="InterPro" id="IPR050695">
    <property type="entry name" value="N-acetylmuramoyl_amidase_3"/>
</dbReference>
<dbReference type="CDD" id="cd02696">
    <property type="entry name" value="MurNAc-LAA"/>
    <property type="match status" value="1"/>
</dbReference>
<evidence type="ECO:0000256" key="3">
    <source>
        <dbReference type="ARBA" id="ARBA00022801"/>
    </source>
</evidence>
<evidence type="ECO:0000256" key="5">
    <source>
        <dbReference type="SAM" id="SignalP"/>
    </source>
</evidence>
<name>A0A139LU03_9BACE</name>
<dbReference type="PATRIC" id="fig|329854.7.peg.409"/>
<evidence type="ECO:0000256" key="2">
    <source>
        <dbReference type="ARBA" id="ARBA00011901"/>
    </source>
</evidence>
<feature type="domain" description="MurNAc-LAA" evidence="6">
    <location>
        <begin position="141"/>
        <end position="349"/>
    </location>
</feature>
<dbReference type="EC" id="3.5.1.28" evidence="2"/>
<protein>
    <recommendedName>
        <fullName evidence="2">N-acetylmuramoyl-L-alanine amidase</fullName>
        <ecNumber evidence="2">3.5.1.28</ecNumber>
    </recommendedName>
</protein>
<dbReference type="Pfam" id="PF01520">
    <property type="entry name" value="Amidase_3"/>
    <property type="match status" value="1"/>
</dbReference>
<proteinExistence type="predicted"/>